<reference evidence="8" key="1">
    <citation type="submission" date="2020-03" db="EMBL/GenBank/DDBJ databases">
        <title>The deep terrestrial virosphere.</title>
        <authorList>
            <person name="Holmfeldt K."/>
            <person name="Nilsson E."/>
            <person name="Simone D."/>
            <person name="Lopez-Fernandez M."/>
            <person name="Wu X."/>
            <person name="de Brujin I."/>
            <person name="Lundin D."/>
            <person name="Andersson A."/>
            <person name="Bertilsson S."/>
            <person name="Dopson M."/>
        </authorList>
    </citation>
    <scope>NUCLEOTIDE SEQUENCE</scope>
    <source>
        <strain evidence="8">MM415B03509</strain>
    </source>
</reference>
<evidence type="ECO:0000256" key="5">
    <source>
        <dbReference type="ARBA" id="ARBA00022691"/>
    </source>
</evidence>
<dbReference type="GO" id="GO:0015667">
    <property type="term" value="F:site-specific DNA-methyltransferase (cytosine-N4-specific) activity"/>
    <property type="evidence" value="ECO:0007669"/>
    <property type="project" value="UniProtKB-EC"/>
</dbReference>
<keyword evidence="4" id="KW-0808">Transferase</keyword>
<evidence type="ECO:0000256" key="7">
    <source>
        <dbReference type="ARBA" id="ARBA00049120"/>
    </source>
</evidence>
<dbReference type="GO" id="GO:0009307">
    <property type="term" value="P:DNA restriction-modification system"/>
    <property type="evidence" value="ECO:0007669"/>
    <property type="project" value="UniProtKB-KW"/>
</dbReference>
<dbReference type="AlphaFoldDB" id="A0A6M3L804"/>
<organism evidence="8">
    <name type="scientific">viral metagenome</name>
    <dbReference type="NCBI Taxonomy" id="1070528"/>
    <lineage>
        <taxon>unclassified sequences</taxon>
        <taxon>metagenomes</taxon>
        <taxon>organismal metagenomes</taxon>
    </lineage>
</organism>
<keyword evidence="6" id="KW-0680">Restriction system</keyword>
<dbReference type="Gene3D" id="3.40.50.150">
    <property type="entry name" value="Vaccinia Virus protein VP39"/>
    <property type="match status" value="1"/>
</dbReference>
<sequence>MNKVRNVILCGDVIDKLKTIPDEYVDMCVTSPPYWGLRSYDEHAVTIDPKLYAETRKWLESELAKRGIHAR</sequence>
<dbReference type="GO" id="GO:0032259">
    <property type="term" value="P:methylation"/>
    <property type="evidence" value="ECO:0007669"/>
    <property type="project" value="UniProtKB-KW"/>
</dbReference>
<gene>
    <name evidence="8" type="ORF">MM415B03509_0009</name>
</gene>
<dbReference type="InterPro" id="IPR017985">
    <property type="entry name" value="MeTrfase_CN4_CS"/>
</dbReference>
<comment type="catalytic activity">
    <reaction evidence="7">
        <text>a 2'-deoxycytidine in DNA + S-adenosyl-L-methionine = an N(4)-methyl-2'-deoxycytidine in DNA + S-adenosyl-L-homocysteine + H(+)</text>
        <dbReference type="Rhea" id="RHEA:16857"/>
        <dbReference type="Rhea" id="RHEA-COMP:11369"/>
        <dbReference type="Rhea" id="RHEA-COMP:13674"/>
        <dbReference type="ChEBI" id="CHEBI:15378"/>
        <dbReference type="ChEBI" id="CHEBI:57856"/>
        <dbReference type="ChEBI" id="CHEBI:59789"/>
        <dbReference type="ChEBI" id="CHEBI:85452"/>
        <dbReference type="ChEBI" id="CHEBI:137933"/>
        <dbReference type="EC" id="2.1.1.113"/>
    </reaction>
</comment>
<evidence type="ECO:0000256" key="1">
    <source>
        <dbReference type="ARBA" id="ARBA00010203"/>
    </source>
</evidence>
<protein>
    <recommendedName>
        <fullName evidence="2">site-specific DNA-methyltransferase (cytosine-N(4)-specific)</fullName>
        <ecNumber evidence="2">2.1.1.113</ecNumber>
    </recommendedName>
</protein>
<dbReference type="EC" id="2.1.1.113" evidence="2"/>
<evidence type="ECO:0000256" key="4">
    <source>
        <dbReference type="ARBA" id="ARBA00022679"/>
    </source>
</evidence>
<dbReference type="SUPFAM" id="SSF53335">
    <property type="entry name" value="S-adenosyl-L-methionine-dependent methyltransferases"/>
    <property type="match status" value="1"/>
</dbReference>
<dbReference type="InterPro" id="IPR029063">
    <property type="entry name" value="SAM-dependent_MTases_sf"/>
</dbReference>
<keyword evidence="3" id="KW-0489">Methyltransferase</keyword>
<dbReference type="EMBL" id="MT142950">
    <property type="protein sequence ID" value="QJA90956.1"/>
    <property type="molecule type" value="Genomic_DNA"/>
</dbReference>
<evidence type="ECO:0000256" key="6">
    <source>
        <dbReference type="ARBA" id="ARBA00022747"/>
    </source>
</evidence>
<evidence type="ECO:0000256" key="3">
    <source>
        <dbReference type="ARBA" id="ARBA00022603"/>
    </source>
</evidence>
<accession>A0A6M3L804</accession>
<keyword evidence="5" id="KW-0949">S-adenosyl-L-methionine</keyword>
<dbReference type="GO" id="GO:0003677">
    <property type="term" value="F:DNA binding"/>
    <property type="evidence" value="ECO:0007669"/>
    <property type="project" value="InterPro"/>
</dbReference>
<evidence type="ECO:0000256" key="2">
    <source>
        <dbReference type="ARBA" id="ARBA00012185"/>
    </source>
</evidence>
<dbReference type="PROSITE" id="PS00093">
    <property type="entry name" value="N4_MTASE"/>
    <property type="match status" value="1"/>
</dbReference>
<comment type="similarity">
    <text evidence="1">Belongs to the N(4)/N(6)-methyltransferase family. N(4) subfamily.</text>
</comment>
<proteinExistence type="inferred from homology"/>
<name>A0A6M3L804_9ZZZZ</name>
<evidence type="ECO:0000313" key="8">
    <source>
        <dbReference type="EMBL" id="QJA90956.1"/>
    </source>
</evidence>